<keyword evidence="5" id="KW-1185">Reference proteome</keyword>
<dbReference type="AlphaFoldDB" id="A0A426FND0"/>
<reference evidence="4 5" key="1">
    <citation type="submission" date="2018-11" db="EMBL/GenBank/DDBJ databases">
        <title>Genome sequencing of Lautropia sp. KCOM 2505 (= ChDC F240).</title>
        <authorList>
            <person name="Kook J.-K."/>
            <person name="Park S.-N."/>
            <person name="Lim Y.K."/>
        </authorList>
    </citation>
    <scope>NUCLEOTIDE SEQUENCE [LARGE SCALE GENOMIC DNA]</scope>
    <source>
        <strain evidence="4 5">KCOM 2505</strain>
    </source>
</reference>
<dbReference type="Gene3D" id="2.130.10.80">
    <property type="entry name" value="Galactose oxidase/kelch, beta-propeller"/>
    <property type="match status" value="1"/>
</dbReference>
<dbReference type="PANTHER" id="PTHR32208:SF21">
    <property type="entry name" value="LOW QUALITY PROTEIN: ALDEHYDE OXIDASE GLOX-LIKE"/>
    <property type="match status" value="1"/>
</dbReference>
<dbReference type="PROSITE" id="PS51257">
    <property type="entry name" value="PROKAR_LIPOPROTEIN"/>
    <property type="match status" value="1"/>
</dbReference>
<feature type="compositionally biased region" description="Gly residues" evidence="1">
    <location>
        <begin position="127"/>
        <end position="137"/>
    </location>
</feature>
<gene>
    <name evidence="4" type="ORF">EHV23_12665</name>
</gene>
<organism evidence="4 5">
    <name type="scientific">Lautropia dentalis</name>
    <dbReference type="NCBI Taxonomy" id="2490857"/>
    <lineage>
        <taxon>Bacteria</taxon>
        <taxon>Pseudomonadati</taxon>
        <taxon>Pseudomonadota</taxon>
        <taxon>Betaproteobacteria</taxon>
        <taxon>Burkholderiales</taxon>
        <taxon>Burkholderiaceae</taxon>
        <taxon>Lautropia</taxon>
    </lineage>
</organism>
<feature type="domain" description="Galactose oxidase-like Early set" evidence="3">
    <location>
        <begin position="631"/>
        <end position="712"/>
    </location>
</feature>
<protein>
    <submittedName>
        <fullName evidence="4">DUF1929 domain-containing protein</fullName>
    </submittedName>
</protein>
<comment type="caution">
    <text evidence="4">The sequence shown here is derived from an EMBL/GenBank/DDBJ whole genome shotgun (WGS) entry which is preliminary data.</text>
</comment>
<proteinExistence type="predicted"/>
<feature type="compositionally biased region" description="Low complexity" evidence="1">
    <location>
        <begin position="138"/>
        <end position="166"/>
    </location>
</feature>
<evidence type="ECO:0000256" key="1">
    <source>
        <dbReference type="SAM" id="MobiDB-lite"/>
    </source>
</evidence>
<dbReference type="InterPro" id="IPR011043">
    <property type="entry name" value="Gal_Oxase/kelch_b-propeller"/>
</dbReference>
<dbReference type="CDD" id="cd02851">
    <property type="entry name" value="E_set_GO_C"/>
    <property type="match status" value="1"/>
</dbReference>
<dbReference type="Proteomes" id="UP000270261">
    <property type="component" value="Unassembled WGS sequence"/>
</dbReference>
<dbReference type="RefSeq" id="WP_125096392.1">
    <property type="nucleotide sequence ID" value="NZ_RRUE01000002.1"/>
</dbReference>
<dbReference type="OrthoDB" id="8673369at2"/>
<evidence type="ECO:0000259" key="3">
    <source>
        <dbReference type="Pfam" id="PF09118"/>
    </source>
</evidence>
<dbReference type="InterPro" id="IPR037293">
    <property type="entry name" value="Gal_Oxidase_central_sf"/>
</dbReference>
<sequence length="720" mass="75246">MRVSTPSFKLASLAVLTVLAACGGGGDSSAPAVGPTATGNQGNTVKPADGNTSIAGNNAAAGTSTTPSVPGNATGDKTGNTAASGTGNTPANGSTSGSSANGNTGSSTPTTSAGNGAGNTTSNGAGNTNGGNAGNGNAGNTRPAAGDTTGNGAGTAPANGGTVATPVVPPVTPPAKPVTPEVPTANNGTTQPPAAADAGNATKTPAAQSEYKTKGVWSPTVNWPLVAIHAALTADGRVLTYGTDYTKNPGSRFSYDVWDPTLGTGDDAHMMLPSQTDTFLFCSAQILLQDGRMLILGGDLLKDGRATNKGNKDVNLFDPVSGTLSLDRNKMTLPRWYGTATTLPTGEVYIQGGTDGERHPELRKTDGTFRALDINTEAQYKLPNGQTGNMFENNYPRNFVAPNGKIFGFDPHFMYEIDPYGNNGKGSVKMHGAHWDFPRIREDGTEDWEYWRAWQATSTAAMVRPGLIFQFGGVNPSAQQAPVTLIDINGDKPKLIDLPPLTKPYVWSNATIMADGNVLVSGGSTENLLNDVEEPINQEAGEINYESLIFNPDTRKFSPGARFNEKRLYHSVTLLLPDATILSSGGGQPGPVDNLNAQIYYPPYLFNADGTRAKRPVLQGEGDVAMVAEPASTIHIPTADAADISRVTLIKTGAVTHSFDMDQRYSEVKFRVNGNGLDIELPANKFQTPPGFYHVFAFNKAGVPSKSRMIRINPSVVAPK</sequence>
<feature type="chain" id="PRO_5019073056" evidence="2">
    <location>
        <begin position="21"/>
        <end position="720"/>
    </location>
</feature>
<dbReference type="SUPFAM" id="SSF50965">
    <property type="entry name" value="Galactose oxidase, central domain"/>
    <property type="match status" value="1"/>
</dbReference>
<name>A0A426FND0_9BURK</name>
<dbReference type="Gene3D" id="2.60.40.10">
    <property type="entry name" value="Immunoglobulins"/>
    <property type="match status" value="1"/>
</dbReference>
<dbReference type="PANTHER" id="PTHR32208">
    <property type="entry name" value="SECRETED PROTEIN-RELATED"/>
    <property type="match status" value="1"/>
</dbReference>
<evidence type="ECO:0000256" key="2">
    <source>
        <dbReference type="SAM" id="SignalP"/>
    </source>
</evidence>
<feature type="region of interest" description="Disordered" evidence="1">
    <location>
        <begin position="26"/>
        <end position="210"/>
    </location>
</feature>
<dbReference type="InterPro" id="IPR015202">
    <property type="entry name" value="GO-like_E_set"/>
</dbReference>
<feature type="signal peptide" evidence="2">
    <location>
        <begin position="1"/>
        <end position="20"/>
    </location>
</feature>
<dbReference type="InterPro" id="IPR014756">
    <property type="entry name" value="Ig_E-set"/>
</dbReference>
<dbReference type="InterPro" id="IPR013783">
    <property type="entry name" value="Ig-like_fold"/>
</dbReference>
<feature type="compositionally biased region" description="Low complexity" evidence="1">
    <location>
        <begin position="78"/>
        <end position="126"/>
    </location>
</feature>
<dbReference type="EMBL" id="RRUE01000002">
    <property type="protein sequence ID" value="RRN44197.1"/>
    <property type="molecule type" value="Genomic_DNA"/>
</dbReference>
<keyword evidence="2" id="KW-0732">Signal</keyword>
<accession>A0A426FND0</accession>
<feature type="compositionally biased region" description="Pro residues" evidence="1">
    <location>
        <begin position="167"/>
        <end position="177"/>
    </location>
</feature>
<evidence type="ECO:0000313" key="4">
    <source>
        <dbReference type="EMBL" id="RRN44197.1"/>
    </source>
</evidence>
<dbReference type="SUPFAM" id="SSF81296">
    <property type="entry name" value="E set domains"/>
    <property type="match status" value="1"/>
</dbReference>
<feature type="compositionally biased region" description="Low complexity" evidence="1">
    <location>
        <begin position="50"/>
        <end position="68"/>
    </location>
</feature>
<evidence type="ECO:0000313" key="5">
    <source>
        <dbReference type="Proteomes" id="UP000270261"/>
    </source>
</evidence>
<dbReference type="Pfam" id="PF09118">
    <property type="entry name" value="GO-like_E_set"/>
    <property type="match status" value="1"/>
</dbReference>